<dbReference type="AlphaFoldDB" id="A0A418YVQ8"/>
<dbReference type="SUPFAM" id="SSF51905">
    <property type="entry name" value="FAD/NAD(P)-binding domain"/>
    <property type="match status" value="1"/>
</dbReference>
<evidence type="ECO:0000256" key="1">
    <source>
        <dbReference type="ARBA" id="ARBA00001974"/>
    </source>
</evidence>
<reference evidence="8 9" key="1">
    <citation type="submission" date="2018-08" db="EMBL/GenBank/DDBJ databases">
        <title>Sphingobium sp. EO9.</title>
        <authorList>
            <person name="Park Y."/>
            <person name="Kim K.H."/>
            <person name="Jeon C.O."/>
        </authorList>
    </citation>
    <scope>NUCLEOTIDE SEQUENCE [LARGE SCALE GENOMIC DNA]</scope>
    <source>
        <strain evidence="8 9">EO9</strain>
    </source>
</reference>
<dbReference type="EMBL" id="QVRA01000004">
    <property type="protein sequence ID" value="RJG56323.1"/>
    <property type="molecule type" value="Genomic_DNA"/>
</dbReference>
<proteinExistence type="inferred from homology"/>
<dbReference type="NCBIfam" id="NF009906">
    <property type="entry name" value="PRK13369.1"/>
    <property type="match status" value="1"/>
</dbReference>
<gene>
    <name evidence="8" type="ORF">D0Z70_05955</name>
</gene>
<dbReference type="InterPro" id="IPR031656">
    <property type="entry name" value="DAO_C"/>
</dbReference>
<evidence type="ECO:0000256" key="5">
    <source>
        <dbReference type="ARBA" id="ARBA00023002"/>
    </source>
</evidence>
<protein>
    <submittedName>
        <fullName evidence="8">Glycerol-3-phosphate dehydrogenase</fullName>
        <ecNumber evidence="8">1.1.5.3</ecNumber>
    </submittedName>
</protein>
<dbReference type="Gene3D" id="6.10.250.1890">
    <property type="match status" value="1"/>
</dbReference>
<sequence length="489" mass="53995">MKPAPSMPEPYDLLIVGGGVNGTAIARAAAVAGKRVLLVEQGDLAQGTSSASTKLMHGGLRYLEYHEYKLVREALAERAVMLRTAPHIVWPLEFRLPHMPSMRPWPIVRMGLWLYDLFAWGGGLPRSRGIRLDDPALVQNGGRGFSYWDGWVDDARLVVLNAMDAAEAGAEIRTRTRLESAQRQAEQWTVTLRDATGVHQVAARTIVNAAGPWVEQVLHGRLGQNDSSPIRLVRGSHIVVKRCLAGDHAWLLQQADGRIVFAIPYLDDFTLIGTTEVTVNDPTDTVIAPAEIAYLLDAANRYLRTPLREDAIVGSYGGIRPLVDDGTQAASAVSRDYRLELDRKGAPLLSVFGGKITTARHLAQAALERLGIEGGDTRNRALPGGDIRDFGALLASVRERWPFLDEPVARRMAHAYGSRIDTLLVNARTADDLGTDFGAGLRAREVDYLIRHEWARSADDILWRRTKLGYYLDPAQVERLGHYIRETIA</sequence>
<dbReference type="NCBIfam" id="NF008899">
    <property type="entry name" value="PRK12266.1"/>
    <property type="match status" value="1"/>
</dbReference>
<keyword evidence="4" id="KW-0274">FAD</keyword>
<feature type="domain" description="Alpha-glycerophosphate oxidase C-terminal" evidence="7">
    <location>
        <begin position="377"/>
        <end position="471"/>
    </location>
</feature>
<comment type="similarity">
    <text evidence="2">Belongs to the FAD-dependent glycerol-3-phosphate dehydrogenase family.</text>
</comment>
<dbReference type="InterPro" id="IPR006076">
    <property type="entry name" value="FAD-dep_OxRdtase"/>
</dbReference>
<evidence type="ECO:0000256" key="2">
    <source>
        <dbReference type="ARBA" id="ARBA00007330"/>
    </source>
</evidence>
<dbReference type="Proteomes" id="UP000283469">
    <property type="component" value="Unassembled WGS sequence"/>
</dbReference>
<comment type="caution">
    <text evidence="8">The sequence shown here is derived from an EMBL/GenBank/DDBJ whole genome shotgun (WGS) entry which is preliminary data.</text>
</comment>
<evidence type="ECO:0000256" key="4">
    <source>
        <dbReference type="ARBA" id="ARBA00022827"/>
    </source>
</evidence>
<dbReference type="Pfam" id="PF01266">
    <property type="entry name" value="DAO"/>
    <property type="match status" value="1"/>
</dbReference>
<accession>A0A418YVQ8</accession>
<dbReference type="InterPro" id="IPR000447">
    <property type="entry name" value="G3P_DH_FAD-dep"/>
</dbReference>
<dbReference type="PANTHER" id="PTHR11985">
    <property type="entry name" value="GLYCEROL-3-PHOSPHATE DEHYDROGENASE"/>
    <property type="match status" value="1"/>
</dbReference>
<evidence type="ECO:0000313" key="9">
    <source>
        <dbReference type="Proteomes" id="UP000283469"/>
    </source>
</evidence>
<evidence type="ECO:0000259" key="7">
    <source>
        <dbReference type="Pfam" id="PF16901"/>
    </source>
</evidence>
<evidence type="ECO:0000313" key="8">
    <source>
        <dbReference type="EMBL" id="RJG56323.1"/>
    </source>
</evidence>
<dbReference type="EC" id="1.1.5.3" evidence="8"/>
<dbReference type="GO" id="GO:0046168">
    <property type="term" value="P:glycerol-3-phosphate catabolic process"/>
    <property type="evidence" value="ECO:0007669"/>
    <property type="project" value="TreeGrafter"/>
</dbReference>
<comment type="cofactor">
    <cofactor evidence="1">
        <name>FAD</name>
        <dbReference type="ChEBI" id="CHEBI:57692"/>
    </cofactor>
</comment>
<keyword evidence="3" id="KW-0285">Flavoprotein</keyword>
<dbReference type="PANTHER" id="PTHR11985:SF15">
    <property type="entry name" value="GLYCEROL-3-PHOSPHATE DEHYDROGENASE, MITOCHONDRIAL"/>
    <property type="match status" value="1"/>
</dbReference>
<dbReference type="GO" id="GO:0004368">
    <property type="term" value="F:glycerol-3-phosphate dehydrogenase (quinone) activity"/>
    <property type="evidence" value="ECO:0007669"/>
    <property type="project" value="UniProtKB-EC"/>
</dbReference>
<dbReference type="Gene3D" id="1.10.8.870">
    <property type="entry name" value="Alpha-glycerophosphate oxidase, cap domain"/>
    <property type="match status" value="1"/>
</dbReference>
<evidence type="ECO:0000256" key="3">
    <source>
        <dbReference type="ARBA" id="ARBA00022630"/>
    </source>
</evidence>
<organism evidence="8 9">
    <name type="scientific">Sphingobium terrigena</name>
    <dbReference type="NCBI Taxonomy" id="2304063"/>
    <lineage>
        <taxon>Bacteria</taxon>
        <taxon>Pseudomonadati</taxon>
        <taxon>Pseudomonadota</taxon>
        <taxon>Alphaproteobacteria</taxon>
        <taxon>Sphingomonadales</taxon>
        <taxon>Sphingomonadaceae</taxon>
        <taxon>Sphingobium</taxon>
    </lineage>
</organism>
<dbReference type="OrthoDB" id="9766796at2"/>
<dbReference type="Gene3D" id="3.30.9.10">
    <property type="entry name" value="D-Amino Acid Oxidase, subunit A, domain 2"/>
    <property type="match status" value="1"/>
</dbReference>
<dbReference type="PRINTS" id="PR01001">
    <property type="entry name" value="FADG3PDH"/>
</dbReference>
<keyword evidence="9" id="KW-1185">Reference proteome</keyword>
<name>A0A418YVQ8_9SPHN</name>
<dbReference type="SUPFAM" id="SSF54373">
    <property type="entry name" value="FAD-linked reductases, C-terminal domain"/>
    <property type="match status" value="1"/>
</dbReference>
<keyword evidence="5 8" id="KW-0560">Oxidoreductase</keyword>
<dbReference type="InterPro" id="IPR036188">
    <property type="entry name" value="FAD/NAD-bd_sf"/>
</dbReference>
<dbReference type="Pfam" id="PF16901">
    <property type="entry name" value="DAO_C"/>
    <property type="match status" value="1"/>
</dbReference>
<dbReference type="Gene3D" id="3.50.50.60">
    <property type="entry name" value="FAD/NAD(P)-binding domain"/>
    <property type="match status" value="1"/>
</dbReference>
<dbReference type="InterPro" id="IPR038299">
    <property type="entry name" value="DAO_C_sf"/>
</dbReference>
<evidence type="ECO:0000259" key="6">
    <source>
        <dbReference type="Pfam" id="PF01266"/>
    </source>
</evidence>
<feature type="domain" description="FAD dependent oxidoreductase" evidence="6">
    <location>
        <begin position="12"/>
        <end position="359"/>
    </location>
</feature>